<dbReference type="HAMAP" id="MF_00542">
    <property type="entry name" value="Butyrate_kinase"/>
    <property type="match status" value="1"/>
</dbReference>
<dbReference type="EMBL" id="BAAACP010000001">
    <property type="protein sequence ID" value="GAA0861294.1"/>
    <property type="molecule type" value="Genomic_DNA"/>
</dbReference>
<evidence type="ECO:0000313" key="12">
    <source>
        <dbReference type="Proteomes" id="UP001400965"/>
    </source>
</evidence>
<keyword evidence="3 9" id="KW-0963">Cytoplasm</keyword>
<dbReference type="PANTHER" id="PTHR21060:SF3">
    <property type="entry name" value="BUTYRATE KINASE 2-RELATED"/>
    <property type="match status" value="1"/>
</dbReference>
<keyword evidence="7 9" id="KW-0067">ATP-binding</keyword>
<accession>A0ABN1LWZ2</accession>
<dbReference type="EC" id="2.7.2.7" evidence="9"/>
<evidence type="ECO:0000256" key="1">
    <source>
        <dbReference type="ARBA" id="ARBA00004496"/>
    </source>
</evidence>
<evidence type="ECO:0000256" key="7">
    <source>
        <dbReference type="ARBA" id="ARBA00022840"/>
    </source>
</evidence>
<evidence type="ECO:0000256" key="5">
    <source>
        <dbReference type="ARBA" id="ARBA00022741"/>
    </source>
</evidence>
<dbReference type="RefSeq" id="WP_346041216.1">
    <property type="nucleotide sequence ID" value="NZ_BAAACP010000001.1"/>
</dbReference>
<reference evidence="11 12" key="1">
    <citation type="journal article" date="2019" name="Int. J. Syst. Evol. Microbiol.">
        <title>The Global Catalogue of Microorganisms (GCM) 10K type strain sequencing project: providing services to taxonomists for standard genome sequencing and annotation.</title>
        <authorList>
            <consortium name="The Broad Institute Genomics Platform"/>
            <consortium name="The Broad Institute Genome Sequencing Center for Infectious Disease"/>
            <person name="Wu L."/>
            <person name="Ma J."/>
        </authorList>
    </citation>
    <scope>NUCLEOTIDE SEQUENCE [LARGE SCALE GENOMIC DNA]</scope>
    <source>
        <strain evidence="11 12">JCM 6486</strain>
    </source>
</reference>
<dbReference type="Pfam" id="PF00871">
    <property type="entry name" value="Acetate_kinase"/>
    <property type="match status" value="1"/>
</dbReference>
<dbReference type="InterPro" id="IPR000890">
    <property type="entry name" value="Aliphatic_acid_kin_short-chain"/>
</dbReference>
<dbReference type="PROSITE" id="PS01076">
    <property type="entry name" value="ACETATE_KINASE_2"/>
    <property type="match status" value="1"/>
</dbReference>
<keyword evidence="12" id="KW-1185">Reference proteome</keyword>
<dbReference type="PIRSF" id="PIRSF036458">
    <property type="entry name" value="Butyrate_kin"/>
    <property type="match status" value="1"/>
</dbReference>
<dbReference type="NCBIfam" id="NF002834">
    <property type="entry name" value="PRK03011.1-5"/>
    <property type="match status" value="1"/>
</dbReference>
<dbReference type="InterPro" id="IPR023865">
    <property type="entry name" value="Aliphatic_acid_kinase_CS"/>
</dbReference>
<dbReference type="CDD" id="cd24011">
    <property type="entry name" value="ASKHA_NBD_BK"/>
    <property type="match status" value="1"/>
</dbReference>
<keyword evidence="5 9" id="KW-0547">Nucleotide-binding</keyword>
<proteinExistence type="inferred from homology"/>
<comment type="subcellular location">
    <subcellularLocation>
        <location evidence="1 9">Cytoplasm</location>
    </subcellularLocation>
</comment>
<comment type="catalytic activity">
    <reaction evidence="8 9">
        <text>butanoate + ATP = butanoyl phosphate + ADP</text>
        <dbReference type="Rhea" id="RHEA:13585"/>
        <dbReference type="ChEBI" id="CHEBI:17968"/>
        <dbReference type="ChEBI" id="CHEBI:30616"/>
        <dbReference type="ChEBI" id="CHEBI:58079"/>
        <dbReference type="ChEBI" id="CHEBI:456216"/>
        <dbReference type="EC" id="2.7.2.7"/>
    </reaction>
</comment>
<dbReference type="PROSITE" id="PS01075">
    <property type="entry name" value="ACETATE_KINASE_1"/>
    <property type="match status" value="1"/>
</dbReference>
<dbReference type="Gene3D" id="3.30.420.40">
    <property type="match status" value="2"/>
</dbReference>
<comment type="similarity">
    <text evidence="2 9 10">Belongs to the acetokinase family.</text>
</comment>
<protein>
    <recommendedName>
        <fullName evidence="9">Probable butyrate kinase</fullName>
        <shortName evidence="9">BK</shortName>
        <ecNumber evidence="9">2.7.2.7</ecNumber>
    </recommendedName>
    <alternativeName>
        <fullName evidence="9">Branched-chain carboxylic acid kinase</fullName>
    </alternativeName>
</protein>
<name>A0ABN1LWZ2_9FIRM</name>
<dbReference type="InterPro" id="IPR043129">
    <property type="entry name" value="ATPase_NBD"/>
</dbReference>
<evidence type="ECO:0000256" key="4">
    <source>
        <dbReference type="ARBA" id="ARBA00022679"/>
    </source>
</evidence>
<evidence type="ECO:0000256" key="2">
    <source>
        <dbReference type="ARBA" id="ARBA00008748"/>
    </source>
</evidence>
<evidence type="ECO:0000256" key="3">
    <source>
        <dbReference type="ARBA" id="ARBA00022490"/>
    </source>
</evidence>
<dbReference type="PANTHER" id="PTHR21060">
    <property type="entry name" value="ACETATE KINASE"/>
    <property type="match status" value="1"/>
</dbReference>
<dbReference type="SUPFAM" id="SSF53067">
    <property type="entry name" value="Actin-like ATPase domain"/>
    <property type="match status" value="2"/>
</dbReference>
<gene>
    <name evidence="11" type="primary">buk_1</name>
    <name evidence="9" type="synonym">buk</name>
    <name evidence="11" type="ORF">GCM10008917_02060</name>
</gene>
<keyword evidence="6 9" id="KW-0418">Kinase</keyword>
<dbReference type="NCBIfam" id="TIGR02707">
    <property type="entry name" value="butyr_kinase"/>
    <property type="match status" value="1"/>
</dbReference>
<evidence type="ECO:0000256" key="9">
    <source>
        <dbReference type="HAMAP-Rule" id="MF_00542"/>
    </source>
</evidence>
<dbReference type="InterPro" id="IPR011245">
    <property type="entry name" value="Butyrate_kin"/>
</dbReference>
<dbReference type="PRINTS" id="PR00471">
    <property type="entry name" value="ACETATEKNASE"/>
</dbReference>
<dbReference type="GO" id="GO:0016301">
    <property type="term" value="F:kinase activity"/>
    <property type="evidence" value="ECO:0007669"/>
    <property type="project" value="UniProtKB-KW"/>
</dbReference>
<evidence type="ECO:0000256" key="6">
    <source>
        <dbReference type="ARBA" id="ARBA00022777"/>
    </source>
</evidence>
<organism evidence="11 12">
    <name type="scientific">Paraclostridium tenue</name>
    <dbReference type="NCBI Taxonomy" id="1737"/>
    <lineage>
        <taxon>Bacteria</taxon>
        <taxon>Bacillati</taxon>
        <taxon>Bacillota</taxon>
        <taxon>Clostridia</taxon>
        <taxon>Peptostreptococcales</taxon>
        <taxon>Peptostreptococcaceae</taxon>
        <taxon>Paraclostridium</taxon>
    </lineage>
</organism>
<sequence>MGYKILAINPGSTSTKIAVYEDEGLVFSKSINHSANELESYKNITDQFEMRKEKVLNVLWENDFNICDLDAIVGRGGILPPVKSGAYLINEVMVDRLKNRAIVEHASNLGALIAYEISKELNINAYIYDSVSVDELTDVARVLGFPEIERTCLSHALNSRAMAIKFAKNNKKDYKDMNLIVAHLGGGITIAAHEKGKMVDVVSDDEGPFSPERSGKIPVKKVVDMCYSEKYTHKEMLRKIRGKGGIVGHLNTVDIRKVENMIENNDEKAKLIYSALIYQIAKGIGELATVLEGNVDAIILTGGIAYSKKLTKELSNKIKFIAPVNILAGENELEALAYGALRILRGEENYRQYEEKELLESYSVN</sequence>
<keyword evidence="4 9" id="KW-0808">Transferase</keyword>
<dbReference type="Proteomes" id="UP001400965">
    <property type="component" value="Unassembled WGS sequence"/>
</dbReference>
<comment type="caution">
    <text evidence="11">The sequence shown here is derived from an EMBL/GenBank/DDBJ whole genome shotgun (WGS) entry which is preliminary data.</text>
</comment>
<evidence type="ECO:0000256" key="8">
    <source>
        <dbReference type="ARBA" id="ARBA00048596"/>
    </source>
</evidence>
<evidence type="ECO:0000313" key="11">
    <source>
        <dbReference type="EMBL" id="GAA0861294.1"/>
    </source>
</evidence>
<evidence type="ECO:0000256" key="10">
    <source>
        <dbReference type="RuleBase" id="RU003835"/>
    </source>
</evidence>